<dbReference type="Gene3D" id="3.40.50.2000">
    <property type="entry name" value="Glycogen Phosphorylase B"/>
    <property type="match status" value="1"/>
</dbReference>
<keyword evidence="2" id="KW-1185">Reference proteome</keyword>
<dbReference type="SUPFAM" id="SSF53756">
    <property type="entry name" value="UDP-Glycosyltransferase/glycogen phosphorylase"/>
    <property type="match status" value="1"/>
</dbReference>
<evidence type="ECO:0008006" key="3">
    <source>
        <dbReference type="Google" id="ProtNLM"/>
    </source>
</evidence>
<reference evidence="1" key="1">
    <citation type="submission" date="2022-06" db="EMBL/GenBank/DDBJ databases">
        <title>Nostosin G and Spiroidesin B from the Cyanobacterium Dolichospermum sp. NIES-1697.</title>
        <authorList>
            <person name="Phan C.-S."/>
            <person name="Mehjabin J.J."/>
            <person name="Anas A.R.J."/>
            <person name="Hayasaka M."/>
            <person name="Onoki R."/>
            <person name="Wang J."/>
            <person name="Umezawa T."/>
            <person name="Washio K."/>
            <person name="Morikawa M."/>
            <person name="Okino T."/>
        </authorList>
    </citation>
    <scope>NUCLEOTIDE SEQUENCE</scope>
    <source>
        <strain evidence="1">NIES-1697</strain>
    </source>
</reference>
<evidence type="ECO:0000313" key="2">
    <source>
        <dbReference type="Proteomes" id="UP001057561"/>
    </source>
</evidence>
<dbReference type="EMBL" id="CP099464">
    <property type="protein sequence ID" value="UUO16212.1"/>
    <property type="molecule type" value="Genomic_DNA"/>
</dbReference>
<gene>
    <name evidence="1" type="ORF">NG743_03955</name>
</gene>
<accession>A0ABY5LZL6</accession>
<organism evidence="1 2">
    <name type="scientific">Dolichospermum heterosporum TAC447</name>
    <dbReference type="NCBI Taxonomy" id="747523"/>
    <lineage>
        <taxon>Bacteria</taxon>
        <taxon>Bacillati</taxon>
        <taxon>Cyanobacteriota</taxon>
        <taxon>Cyanophyceae</taxon>
        <taxon>Nostocales</taxon>
        <taxon>Aphanizomenonaceae</taxon>
        <taxon>Dolichospermum</taxon>
        <taxon>Dolichospermum heterosporum</taxon>
    </lineage>
</organism>
<sequence>MNKIIVLNNYSLHDETLYVQNKQKPDHLLYGINYFHKRDFQVEIIPFEKCKLLVNAQKFYIKNKGFIPIGDLDQQWSSLKSLNDADLIYAPCQTQTHILNYFRALGLLKIPIVCLAHHPLNRGNLAKFRQPLIKLLVAGTDAFPSLSQKVAHDINKISSEENKSFPVCWGPDIDFYPSIPVKGQGVIAAGMTGRDFNTLGIAASQTNIQTKIICLEGLSSNNLANFGQNVEIIIQSTKDYMKYDKLLEIYANAQVLAIPLSTTTTLCGLTSLMDALGLGKPVIMTKHPLIDLDIEAEGIGKWVEPGDINGWKEAIQFFEDNEDEAFAMGQRAKNLVMNGRNSVSFANQIMDIFEKAMMNS</sequence>
<protein>
    <recommendedName>
        <fullName evidence="3">Glycosyl transferase family 1 domain-containing protein</fullName>
    </recommendedName>
</protein>
<proteinExistence type="predicted"/>
<dbReference type="Proteomes" id="UP001057561">
    <property type="component" value="Chromosome"/>
</dbReference>
<evidence type="ECO:0000313" key="1">
    <source>
        <dbReference type="EMBL" id="UUO16212.1"/>
    </source>
</evidence>
<name>A0ABY5LZL6_9CYAN</name>
<dbReference type="RefSeq" id="WP_257121556.1">
    <property type="nucleotide sequence ID" value="NZ_CP099464.1"/>
</dbReference>